<feature type="non-terminal residue" evidence="6">
    <location>
        <position position="685"/>
    </location>
</feature>
<dbReference type="AlphaFoldDB" id="A0A5J4UH04"/>
<feature type="transmembrane region" description="Helical" evidence="5">
    <location>
        <begin position="285"/>
        <end position="306"/>
    </location>
</feature>
<keyword evidence="5" id="KW-0472">Membrane</keyword>
<keyword evidence="5" id="KW-1133">Transmembrane helix</keyword>
<dbReference type="SUPFAM" id="SSF47188">
    <property type="entry name" value="Hemerythrin-like"/>
    <property type="match status" value="1"/>
</dbReference>
<dbReference type="EMBL" id="SNRW01015994">
    <property type="protein sequence ID" value="KAA6369809.1"/>
    <property type="molecule type" value="Genomic_DNA"/>
</dbReference>
<feature type="transmembrane region" description="Helical" evidence="5">
    <location>
        <begin position="7"/>
        <end position="31"/>
    </location>
</feature>
<comment type="similarity">
    <text evidence="1">Belongs to the hemerythrin family.</text>
</comment>
<name>A0A5J4UH04_9EUKA</name>
<dbReference type="GO" id="GO:0046872">
    <property type="term" value="F:metal ion binding"/>
    <property type="evidence" value="ECO:0007669"/>
    <property type="project" value="UniProtKB-KW"/>
</dbReference>
<feature type="compositionally biased region" description="Basic and acidic residues" evidence="4">
    <location>
        <begin position="431"/>
        <end position="451"/>
    </location>
</feature>
<dbReference type="InterPro" id="IPR035938">
    <property type="entry name" value="Hemerythrin-like_sf"/>
</dbReference>
<evidence type="ECO:0000313" key="7">
    <source>
        <dbReference type="Proteomes" id="UP000324800"/>
    </source>
</evidence>
<keyword evidence="3" id="KW-0408">Iron</keyword>
<feature type="region of interest" description="Disordered" evidence="4">
    <location>
        <begin position="431"/>
        <end position="466"/>
    </location>
</feature>
<protein>
    <submittedName>
        <fullName evidence="6">Uncharacterized protein</fullName>
    </submittedName>
</protein>
<organism evidence="6 7">
    <name type="scientific">Streblomastix strix</name>
    <dbReference type="NCBI Taxonomy" id="222440"/>
    <lineage>
        <taxon>Eukaryota</taxon>
        <taxon>Metamonada</taxon>
        <taxon>Preaxostyla</taxon>
        <taxon>Oxymonadida</taxon>
        <taxon>Streblomastigidae</taxon>
        <taxon>Streblomastix</taxon>
    </lineage>
</organism>
<accession>A0A5J4UH04</accession>
<evidence type="ECO:0000256" key="3">
    <source>
        <dbReference type="ARBA" id="ARBA00023004"/>
    </source>
</evidence>
<proteinExistence type="inferred from homology"/>
<evidence type="ECO:0000256" key="5">
    <source>
        <dbReference type="SAM" id="Phobius"/>
    </source>
</evidence>
<evidence type="ECO:0000256" key="4">
    <source>
        <dbReference type="SAM" id="MobiDB-lite"/>
    </source>
</evidence>
<dbReference type="Proteomes" id="UP000324800">
    <property type="component" value="Unassembled WGS sequence"/>
</dbReference>
<evidence type="ECO:0000256" key="2">
    <source>
        <dbReference type="ARBA" id="ARBA00022723"/>
    </source>
</evidence>
<comment type="caution">
    <text evidence="6">The sequence shown here is derived from an EMBL/GenBank/DDBJ whole genome shotgun (WGS) entry which is preliminary data.</text>
</comment>
<keyword evidence="2" id="KW-0479">Metal-binding</keyword>
<feature type="transmembrane region" description="Helical" evidence="5">
    <location>
        <begin position="43"/>
        <end position="64"/>
    </location>
</feature>
<evidence type="ECO:0000313" key="6">
    <source>
        <dbReference type="EMBL" id="KAA6369809.1"/>
    </source>
</evidence>
<reference evidence="6 7" key="1">
    <citation type="submission" date="2019-03" db="EMBL/GenBank/DDBJ databases">
        <title>Single cell metagenomics reveals metabolic interactions within the superorganism composed of flagellate Streblomastix strix and complex community of Bacteroidetes bacteria on its surface.</title>
        <authorList>
            <person name="Treitli S.C."/>
            <person name="Kolisko M."/>
            <person name="Husnik F."/>
            <person name="Keeling P."/>
            <person name="Hampl V."/>
        </authorList>
    </citation>
    <scope>NUCLEOTIDE SEQUENCE [LARGE SCALE GENOMIC DNA]</scope>
    <source>
        <strain evidence="6">ST1C</strain>
    </source>
</reference>
<sequence>MIIPPQFFIYNFLGTILILGMGLSFFIVGIIAINNAMKQNGTILLSDFTPIILSNMAMLAMFIAHPLPDTIHFENNYDDQSSSPLYNDLSHLSSNVSVLQDCLSWSIVYYKLVNDKAERDSGQSGPTGDSAIDQIDSPRMMNSYQKLIEILMKSSTCYIHDDNEEQANQMKSNEDSIYDCSQVASISDRLYGQDGSFAGIFGLTEEFLVAAIQLSQNPMGPPESNTELHSSQQTNYISTEKITLNHLSVRYMNDAIQNDLRIGLNLFHDVLNEINKKDLKYHSSILIVEFLFTHICLFVGIFVFIIPSRHSLIKVHQDTVKMNEISPDSANVGGIWDENGGHKKLSGGQGGDDDFGFDDDSEDIINLNDENGNDKNKSKKKNIFKDKMKSINEWKAEYACGMDRLDAEHQLLLKAAKKLVKHTVDLMNALEKEDNSDKQNKFDSYRNRSEQGEGDINNAITPYSHHTKNPSQNIKYYKIAKLKQAYIALKNFVLVIFSTFADEEKLMLQAKIVKMHRQEHGFKHSTLLRELIPIIVTMATKLGWIEDDVILQNQENDEAREYERIDSLDDVFQMNDTELKRKKSVSGQISIFEIANQLFLKNKEIGKNYNIDNPQSEIRISLKLKTIKIKSVFKCTQAITTKINMWSADHLSGADRDIGLVLSSQIQPRLQIRKYAPALRDSESV</sequence>
<keyword evidence="5" id="KW-0812">Transmembrane</keyword>
<evidence type="ECO:0000256" key="1">
    <source>
        <dbReference type="ARBA" id="ARBA00010587"/>
    </source>
</evidence>
<gene>
    <name evidence="6" type="ORF">EZS28_034664</name>
</gene>